<dbReference type="PANTHER" id="PTHR43409">
    <property type="entry name" value="ANAEROBIC MAGNESIUM-PROTOPORPHYRIN IX MONOMETHYL ESTER CYCLASE-RELATED"/>
    <property type="match status" value="1"/>
</dbReference>
<dbReference type="SUPFAM" id="SSF52242">
    <property type="entry name" value="Cobalamin (vitamin B12)-binding domain"/>
    <property type="match status" value="1"/>
</dbReference>
<dbReference type="InterPro" id="IPR036724">
    <property type="entry name" value="Cobalamin-bd_sf"/>
</dbReference>
<comment type="cofactor">
    <cofactor evidence="1">
        <name>[4Fe-4S] cluster</name>
        <dbReference type="ChEBI" id="CHEBI:49883"/>
    </cofactor>
</comment>
<feature type="domain" description="Radical SAM core" evidence="10">
    <location>
        <begin position="224"/>
        <end position="446"/>
    </location>
</feature>
<dbReference type="EMBL" id="JAGGLL010000013">
    <property type="protein sequence ID" value="MBP2022102.1"/>
    <property type="molecule type" value="Genomic_DNA"/>
</dbReference>
<dbReference type="SFLD" id="SFLDG01082">
    <property type="entry name" value="B12-binding_domain_containing"/>
    <property type="match status" value="1"/>
</dbReference>
<evidence type="ECO:0000256" key="1">
    <source>
        <dbReference type="ARBA" id="ARBA00001966"/>
    </source>
</evidence>
<name>A0ABS4K2T9_9CLOT</name>
<evidence type="ECO:0000313" key="11">
    <source>
        <dbReference type="EMBL" id="MBP2022102.1"/>
    </source>
</evidence>
<dbReference type="InterPro" id="IPR034466">
    <property type="entry name" value="Methyltransferase_Class_B"/>
</dbReference>
<protein>
    <submittedName>
        <fullName evidence="11">Radical SAM superfamily enzyme YgiQ (UPF0313 family)</fullName>
    </submittedName>
</protein>
<organism evidence="11 12">
    <name type="scientific">Clostridium punense</name>
    <dbReference type="NCBI Taxonomy" id="1054297"/>
    <lineage>
        <taxon>Bacteria</taxon>
        <taxon>Bacillati</taxon>
        <taxon>Bacillota</taxon>
        <taxon>Clostridia</taxon>
        <taxon>Eubacteriales</taxon>
        <taxon>Clostridiaceae</taxon>
        <taxon>Clostridium</taxon>
    </lineage>
</organism>
<dbReference type="SUPFAM" id="SSF102114">
    <property type="entry name" value="Radical SAM enzymes"/>
    <property type="match status" value="1"/>
</dbReference>
<gene>
    <name evidence="11" type="ORF">J2Z44_001903</name>
</gene>
<dbReference type="InterPro" id="IPR058240">
    <property type="entry name" value="rSAM_sf"/>
</dbReference>
<evidence type="ECO:0000256" key="7">
    <source>
        <dbReference type="ARBA" id="ARBA00023014"/>
    </source>
</evidence>
<dbReference type="InterPro" id="IPR007197">
    <property type="entry name" value="rSAM"/>
</dbReference>
<evidence type="ECO:0000313" key="12">
    <source>
        <dbReference type="Proteomes" id="UP001519308"/>
    </source>
</evidence>
<evidence type="ECO:0000256" key="4">
    <source>
        <dbReference type="ARBA" id="ARBA00022691"/>
    </source>
</evidence>
<dbReference type="SMART" id="SM00729">
    <property type="entry name" value="Elp3"/>
    <property type="match status" value="1"/>
</dbReference>
<dbReference type="Proteomes" id="UP001519308">
    <property type="component" value="Unassembled WGS sequence"/>
</dbReference>
<sequence length="500" mass="58525">MNILLIRPKPPKETIGLQSVMICEPLELEYLVANISPLGHKVEILDMILEKRPLEYYIKSCKPDIVGITGYISHVNIIKNYGKAIKGICKDIKVVVGGVHAEVVPEDFLYEHIDYIIRANGIETFINIIEFLDEVKAKDNLLKNNIKKNKGQDIRNEFMETLNGKFEVEGENEKQNENQEGCVYGVTNLPGTYGGEVVLKALEFKWKHPDRKSVSKYRNKYYYMFHNPCALIKTSYGCPYKCSFCFCRNITDGKYFARELEDIMEELKGIEEEEIYIVDDDFLFNRERLLMFAQLLKSYGIKKRFLVYGRADFIAQNEDVIRELSEVGLRACIVGLESASEEELLKYNKKSQVEFNERAVKILQKYGIECYATLILGIDWGKEDFYRLYQWVRKLKIRFVNLQPFTPLPGTELFEEYKDKLIVKREEHEKWDLAHLTVEPSKMSIRSYYYNIIKLYYKIIMSPSNIFYIVRRYGFFQSLKLSFGSSSISLQYFIKIVRGK</sequence>
<accession>A0ABS4K2T9</accession>
<dbReference type="Gene3D" id="3.40.50.280">
    <property type="entry name" value="Cobalamin-binding domain"/>
    <property type="match status" value="1"/>
</dbReference>
<dbReference type="CDD" id="cd01335">
    <property type="entry name" value="Radical_SAM"/>
    <property type="match status" value="1"/>
</dbReference>
<keyword evidence="2" id="KW-0489">Methyltransferase</keyword>
<dbReference type="CDD" id="cd02068">
    <property type="entry name" value="radical_SAM_B12_BD"/>
    <property type="match status" value="1"/>
</dbReference>
<dbReference type="Pfam" id="PF04055">
    <property type="entry name" value="Radical_SAM"/>
    <property type="match status" value="1"/>
</dbReference>
<evidence type="ECO:0000259" key="9">
    <source>
        <dbReference type="PROSITE" id="PS51332"/>
    </source>
</evidence>
<evidence type="ECO:0000256" key="5">
    <source>
        <dbReference type="ARBA" id="ARBA00022723"/>
    </source>
</evidence>
<dbReference type="Gene3D" id="3.20.20.70">
    <property type="entry name" value="Aldolase class I"/>
    <property type="match status" value="1"/>
</dbReference>
<keyword evidence="12" id="KW-1185">Reference proteome</keyword>
<evidence type="ECO:0000256" key="6">
    <source>
        <dbReference type="ARBA" id="ARBA00023004"/>
    </source>
</evidence>
<keyword evidence="6" id="KW-0408">Iron</keyword>
<dbReference type="InterPro" id="IPR001763">
    <property type="entry name" value="Rhodanese-like_dom"/>
</dbReference>
<dbReference type="RefSeq" id="WP_342591496.1">
    <property type="nucleotide sequence ID" value="NZ_JAGGLL010000013.1"/>
</dbReference>
<keyword evidence="7" id="KW-0411">Iron-sulfur</keyword>
<dbReference type="InterPro" id="IPR051198">
    <property type="entry name" value="BchE-like"/>
</dbReference>
<feature type="domain" description="B12-binding" evidence="9">
    <location>
        <begin position="7"/>
        <end position="139"/>
    </location>
</feature>
<dbReference type="PANTHER" id="PTHR43409:SF7">
    <property type="entry name" value="BLL1977 PROTEIN"/>
    <property type="match status" value="1"/>
</dbReference>
<comment type="caution">
    <text evidence="11">The sequence shown here is derived from an EMBL/GenBank/DDBJ whole genome shotgun (WGS) entry which is preliminary data.</text>
</comment>
<evidence type="ECO:0000256" key="3">
    <source>
        <dbReference type="ARBA" id="ARBA00022679"/>
    </source>
</evidence>
<dbReference type="SFLD" id="SFLDS00029">
    <property type="entry name" value="Radical_SAM"/>
    <property type="match status" value="1"/>
</dbReference>
<dbReference type="InterPro" id="IPR013785">
    <property type="entry name" value="Aldolase_TIM"/>
</dbReference>
<dbReference type="SFLD" id="SFLDG01123">
    <property type="entry name" value="methyltransferase_(Class_B)"/>
    <property type="match status" value="1"/>
</dbReference>
<reference evidence="11 12" key="1">
    <citation type="submission" date="2021-03" db="EMBL/GenBank/DDBJ databases">
        <title>Genomic Encyclopedia of Type Strains, Phase IV (KMG-IV): sequencing the most valuable type-strain genomes for metagenomic binning, comparative biology and taxonomic classification.</title>
        <authorList>
            <person name="Goeker M."/>
        </authorList>
    </citation>
    <scope>NUCLEOTIDE SEQUENCE [LARGE SCALE GENOMIC DNA]</scope>
    <source>
        <strain evidence="11 12">DSM 28650</strain>
    </source>
</reference>
<dbReference type="Pfam" id="PF02310">
    <property type="entry name" value="B12-binding"/>
    <property type="match status" value="1"/>
</dbReference>
<proteinExistence type="predicted"/>
<keyword evidence="3" id="KW-0808">Transferase</keyword>
<evidence type="ECO:0000256" key="2">
    <source>
        <dbReference type="ARBA" id="ARBA00022603"/>
    </source>
</evidence>
<dbReference type="InterPro" id="IPR006638">
    <property type="entry name" value="Elp3/MiaA/NifB-like_rSAM"/>
</dbReference>
<dbReference type="PROSITE" id="PS51918">
    <property type="entry name" value="RADICAL_SAM"/>
    <property type="match status" value="1"/>
</dbReference>
<evidence type="ECO:0000259" key="8">
    <source>
        <dbReference type="PROSITE" id="PS50206"/>
    </source>
</evidence>
<keyword evidence="4" id="KW-0949">S-adenosyl-L-methionine</keyword>
<dbReference type="PROSITE" id="PS51332">
    <property type="entry name" value="B12_BINDING"/>
    <property type="match status" value="1"/>
</dbReference>
<evidence type="ECO:0000259" key="10">
    <source>
        <dbReference type="PROSITE" id="PS51918"/>
    </source>
</evidence>
<dbReference type="InterPro" id="IPR006158">
    <property type="entry name" value="Cobalamin-bd"/>
</dbReference>
<feature type="domain" description="Rhodanese" evidence="8">
    <location>
        <begin position="257"/>
        <end position="322"/>
    </location>
</feature>
<keyword evidence="5" id="KW-0479">Metal-binding</keyword>
<dbReference type="PROSITE" id="PS50206">
    <property type="entry name" value="RHODANESE_3"/>
    <property type="match status" value="1"/>
</dbReference>